<dbReference type="Gene3D" id="2.60.120.10">
    <property type="entry name" value="Jelly Rolls"/>
    <property type="match status" value="1"/>
</dbReference>
<name>A0A6G9QPR5_9GAMM</name>
<dbReference type="PROSITE" id="PS51063">
    <property type="entry name" value="HTH_CRP_2"/>
    <property type="match status" value="1"/>
</dbReference>
<evidence type="ECO:0000313" key="7">
    <source>
        <dbReference type="Proteomes" id="UP000502608"/>
    </source>
</evidence>
<keyword evidence="1" id="KW-0805">Transcription regulation</keyword>
<dbReference type="CDD" id="cd00038">
    <property type="entry name" value="CAP_ED"/>
    <property type="match status" value="1"/>
</dbReference>
<dbReference type="Pfam" id="PF13545">
    <property type="entry name" value="HTH_Crp_2"/>
    <property type="match status" value="1"/>
</dbReference>
<dbReference type="Gene3D" id="1.10.10.10">
    <property type="entry name" value="Winged helix-like DNA-binding domain superfamily/Winged helix DNA-binding domain"/>
    <property type="match status" value="1"/>
</dbReference>
<dbReference type="KEGG" id="saes:HBH39_16095"/>
<dbReference type="Pfam" id="PF00027">
    <property type="entry name" value="cNMP_binding"/>
    <property type="match status" value="1"/>
</dbReference>
<proteinExistence type="predicted"/>
<dbReference type="InterPro" id="IPR036390">
    <property type="entry name" value="WH_DNA-bd_sf"/>
</dbReference>
<evidence type="ECO:0000256" key="2">
    <source>
        <dbReference type="ARBA" id="ARBA00023125"/>
    </source>
</evidence>
<dbReference type="InterPro" id="IPR014710">
    <property type="entry name" value="RmlC-like_jellyroll"/>
</dbReference>
<dbReference type="InterPro" id="IPR036388">
    <property type="entry name" value="WH-like_DNA-bd_sf"/>
</dbReference>
<dbReference type="InterPro" id="IPR012318">
    <property type="entry name" value="HTH_CRP"/>
</dbReference>
<dbReference type="PANTHER" id="PTHR24567">
    <property type="entry name" value="CRP FAMILY TRANSCRIPTIONAL REGULATORY PROTEIN"/>
    <property type="match status" value="1"/>
</dbReference>
<accession>A0A6G9QPR5</accession>
<protein>
    <submittedName>
        <fullName evidence="6">Crp/Fnr family transcriptional regulator</fullName>
    </submittedName>
</protein>
<dbReference type="SMART" id="SM00419">
    <property type="entry name" value="HTH_CRP"/>
    <property type="match status" value="1"/>
</dbReference>
<feature type="domain" description="Cyclic nucleotide-binding" evidence="4">
    <location>
        <begin position="7"/>
        <end position="127"/>
    </location>
</feature>
<dbReference type="SUPFAM" id="SSF46785">
    <property type="entry name" value="Winged helix' DNA-binding domain"/>
    <property type="match status" value="1"/>
</dbReference>
<dbReference type="AlphaFoldDB" id="A0A6G9QPR5"/>
<keyword evidence="7" id="KW-1185">Reference proteome</keyword>
<sequence>MATQTNWIALLPQEIQDEVKAKCKLQTFKDGEYVYRKGDTCTHQYQVVSGSVRFRIIADNGKEATMMIYGPDNCFGYLSVIDKGERPNDVVAVGDTTLARLTAKDFDVLAEKYPIIYKYVIQNISTRLREIFHLYEYGLFFNLERRLANQILLLLPFALSKSHSDNQTTETNKLDLTQEMLASLVGATRQAINKLLKDWADDSIIEYHYGKIQILDIEKLKKISRI</sequence>
<dbReference type="GO" id="GO:0003677">
    <property type="term" value="F:DNA binding"/>
    <property type="evidence" value="ECO:0007669"/>
    <property type="project" value="UniProtKB-KW"/>
</dbReference>
<dbReference type="InterPro" id="IPR018490">
    <property type="entry name" value="cNMP-bd_dom_sf"/>
</dbReference>
<evidence type="ECO:0000313" key="6">
    <source>
        <dbReference type="EMBL" id="QIR15819.1"/>
    </source>
</evidence>
<evidence type="ECO:0000256" key="3">
    <source>
        <dbReference type="ARBA" id="ARBA00023163"/>
    </source>
</evidence>
<organism evidence="6 7">
    <name type="scientific">Shewanella aestuarii</name>
    <dbReference type="NCBI Taxonomy" id="1028752"/>
    <lineage>
        <taxon>Bacteria</taxon>
        <taxon>Pseudomonadati</taxon>
        <taxon>Pseudomonadota</taxon>
        <taxon>Gammaproteobacteria</taxon>
        <taxon>Alteromonadales</taxon>
        <taxon>Shewanellaceae</taxon>
        <taxon>Shewanella</taxon>
    </lineage>
</organism>
<evidence type="ECO:0000259" key="4">
    <source>
        <dbReference type="PROSITE" id="PS50042"/>
    </source>
</evidence>
<dbReference type="PROSITE" id="PS50042">
    <property type="entry name" value="CNMP_BINDING_3"/>
    <property type="match status" value="1"/>
</dbReference>
<feature type="domain" description="HTH crp-type" evidence="5">
    <location>
        <begin position="141"/>
        <end position="218"/>
    </location>
</feature>
<gene>
    <name evidence="6" type="ORF">HBH39_16095</name>
</gene>
<dbReference type="EMBL" id="CP050313">
    <property type="protein sequence ID" value="QIR15819.1"/>
    <property type="molecule type" value="Genomic_DNA"/>
</dbReference>
<dbReference type="GO" id="GO:0003700">
    <property type="term" value="F:DNA-binding transcription factor activity"/>
    <property type="evidence" value="ECO:0007669"/>
    <property type="project" value="TreeGrafter"/>
</dbReference>
<keyword evidence="3" id="KW-0804">Transcription</keyword>
<dbReference type="GO" id="GO:0005829">
    <property type="term" value="C:cytosol"/>
    <property type="evidence" value="ECO:0007669"/>
    <property type="project" value="TreeGrafter"/>
</dbReference>
<dbReference type="SUPFAM" id="SSF51206">
    <property type="entry name" value="cAMP-binding domain-like"/>
    <property type="match status" value="1"/>
</dbReference>
<dbReference type="RefSeq" id="WP_167679675.1">
    <property type="nucleotide sequence ID" value="NZ_CP050313.1"/>
</dbReference>
<dbReference type="SMART" id="SM00100">
    <property type="entry name" value="cNMP"/>
    <property type="match status" value="1"/>
</dbReference>
<reference evidence="6 7" key="1">
    <citation type="submission" date="2020-03" db="EMBL/GenBank/DDBJ databases">
        <title>Complete genome sequence of Shewanella sp.</title>
        <authorList>
            <person name="Kim Y.-S."/>
            <person name="Kim S.-J."/>
            <person name="Jung H.-K."/>
            <person name="Kim K.-H."/>
        </authorList>
    </citation>
    <scope>NUCLEOTIDE SEQUENCE [LARGE SCALE GENOMIC DNA]</scope>
    <source>
        <strain evidence="6 7">PN3F2</strain>
    </source>
</reference>
<dbReference type="Proteomes" id="UP000502608">
    <property type="component" value="Chromosome"/>
</dbReference>
<keyword evidence="2" id="KW-0238">DNA-binding</keyword>
<dbReference type="InterPro" id="IPR050397">
    <property type="entry name" value="Env_Response_Regulators"/>
</dbReference>
<dbReference type="InterPro" id="IPR000595">
    <property type="entry name" value="cNMP-bd_dom"/>
</dbReference>
<evidence type="ECO:0000259" key="5">
    <source>
        <dbReference type="PROSITE" id="PS51063"/>
    </source>
</evidence>
<dbReference type="PANTHER" id="PTHR24567:SF26">
    <property type="entry name" value="REGULATORY PROTEIN YEIL"/>
    <property type="match status" value="1"/>
</dbReference>
<evidence type="ECO:0000256" key="1">
    <source>
        <dbReference type="ARBA" id="ARBA00023015"/>
    </source>
</evidence>